<feature type="domain" description="SAM-dependent MTase DRM-type" evidence="8">
    <location>
        <begin position="75"/>
        <end position="270"/>
    </location>
</feature>
<dbReference type="EMBL" id="VEPZ02001337">
    <property type="protein sequence ID" value="KAE8678224.1"/>
    <property type="molecule type" value="Genomic_DNA"/>
</dbReference>
<dbReference type="InterPro" id="IPR030380">
    <property type="entry name" value="SAM_MeTfrase_DRM"/>
</dbReference>
<accession>A0A6A2YKT1</accession>
<proteinExistence type="predicted"/>
<protein>
    <recommendedName>
        <fullName evidence="8">SAM-dependent MTase DRM-type domain-containing protein</fullName>
    </recommendedName>
</protein>
<keyword evidence="3" id="KW-0808">Transferase</keyword>
<evidence type="ECO:0000313" key="10">
    <source>
        <dbReference type="Proteomes" id="UP000436088"/>
    </source>
</evidence>
<dbReference type="PROSITE" id="PS51680">
    <property type="entry name" value="SAM_MT_DRM"/>
    <property type="match status" value="1"/>
</dbReference>
<reference evidence="9" key="1">
    <citation type="submission" date="2019-09" db="EMBL/GenBank/DDBJ databases">
        <title>Draft genome information of white flower Hibiscus syriacus.</title>
        <authorList>
            <person name="Kim Y.-M."/>
        </authorList>
    </citation>
    <scope>NUCLEOTIDE SEQUENCE [LARGE SCALE GENOMIC DNA]</scope>
    <source>
        <strain evidence="9">YM2019G1</strain>
    </source>
</reference>
<keyword evidence="4" id="KW-0949">S-adenosyl-L-methionine</keyword>
<evidence type="ECO:0000256" key="7">
    <source>
        <dbReference type="ARBA" id="ARBA00023242"/>
    </source>
</evidence>
<keyword evidence="5" id="KW-0677">Repeat</keyword>
<gene>
    <name evidence="9" type="ORF">F3Y22_tig00111427pilonHSYRG00047</name>
</gene>
<comment type="subcellular location">
    <subcellularLocation>
        <location evidence="1">Nucleus</location>
    </subcellularLocation>
</comment>
<organism evidence="9 10">
    <name type="scientific">Hibiscus syriacus</name>
    <name type="common">Rose of Sharon</name>
    <dbReference type="NCBI Taxonomy" id="106335"/>
    <lineage>
        <taxon>Eukaryota</taxon>
        <taxon>Viridiplantae</taxon>
        <taxon>Streptophyta</taxon>
        <taxon>Embryophyta</taxon>
        <taxon>Tracheophyta</taxon>
        <taxon>Spermatophyta</taxon>
        <taxon>Magnoliopsida</taxon>
        <taxon>eudicotyledons</taxon>
        <taxon>Gunneridae</taxon>
        <taxon>Pentapetalae</taxon>
        <taxon>rosids</taxon>
        <taxon>malvids</taxon>
        <taxon>Malvales</taxon>
        <taxon>Malvaceae</taxon>
        <taxon>Malvoideae</taxon>
        <taxon>Hibiscus</taxon>
    </lineage>
</organism>
<dbReference type="PANTHER" id="PTHR23068">
    <property type="entry name" value="DNA CYTOSINE-5- -METHYLTRANSFERASE 3-RELATED"/>
    <property type="match status" value="1"/>
</dbReference>
<keyword evidence="6" id="KW-0238">DNA-binding</keyword>
<evidence type="ECO:0000256" key="1">
    <source>
        <dbReference type="ARBA" id="ARBA00004123"/>
    </source>
</evidence>
<dbReference type="SUPFAM" id="SSF53335">
    <property type="entry name" value="S-adenosyl-L-methionine-dependent methyltransferases"/>
    <property type="match status" value="1"/>
</dbReference>
<dbReference type="InterPro" id="IPR029063">
    <property type="entry name" value="SAM-dependent_MTases_sf"/>
</dbReference>
<dbReference type="InterPro" id="IPR050390">
    <property type="entry name" value="C5-Methyltransferase"/>
</dbReference>
<evidence type="ECO:0000256" key="5">
    <source>
        <dbReference type="ARBA" id="ARBA00022737"/>
    </source>
</evidence>
<keyword evidence="7" id="KW-0539">Nucleus</keyword>
<sequence length="270" mass="31090">MNTSGNVDADLSPSVIESCKGLTDDPEALKISCTVGLTDVGNSLLKLTDFICAAQMAKAADALLPVEDRKPLWFLPNQIIKDAIRPPYFYYENVTLAIVSVWTKMSWYLYNVEPEFVDSNYFCTVARKRGYIHNLPIENRFPLILLPPRTIHDAFPLRKNGGLPSSVQKYVLVECRKWNLLWVRKNKVVPLKPDEVEMLLEVAFYCLIILLKAYVQELNGDRFEQLMSRFDGFDLVVDGIPCNNLIGSNKYHRDELEDFFWSLFLQWLLQ</sequence>
<dbReference type="Proteomes" id="UP000436088">
    <property type="component" value="Unassembled WGS sequence"/>
</dbReference>
<dbReference type="GO" id="GO:0003886">
    <property type="term" value="F:DNA (cytosine-5-)-methyltransferase activity"/>
    <property type="evidence" value="ECO:0007669"/>
    <property type="project" value="TreeGrafter"/>
</dbReference>
<dbReference type="GO" id="GO:0003677">
    <property type="term" value="F:DNA binding"/>
    <property type="evidence" value="ECO:0007669"/>
    <property type="project" value="UniProtKB-KW"/>
</dbReference>
<evidence type="ECO:0000256" key="3">
    <source>
        <dbReference type="ARBA" id="ARBA00022679"/>
    </source>
</evidence>
<evidence type="ECO:0000256" key="4">
    <source>
        <dbReference type="ARBA" id="ARBA00022691"/>
    </source>
</evidence>
<name>A0A6A2YKT1_HIBSY</name>
<dbReference type="PANTHER" id="PTHR23068:SF25">
    <property type="entry name" value="DNA (CYTOSINE-5)-METHYLTRANSFERASE DRM2"/>
    <property type="match status" value="1"/>
</dbReference>
<evidence type="ECO:0000259" key="8">
    <source>
        <dbReference type="PROSITE" id="PS51680"/>
    </source>
</evidence>
<evidence type="ECO:0000256" key="6">
    <source>
        <dbReference type="ARBA" id="ARBA00023125"/>
    </source>
</evidence>
<dbReference type="GO" id="GO:0005634">
    <property type="term" value="C:nucleus"/>
    <property type="evidence" value="ECO:0007669"/>
    <property type="project" value="UniProtKB-SubCell"/>
</dbReference>
<evidence type="ECO:0000313" key="9">
    <source>
        <dbReference type="EMBL" id="KAE8678224.1"/>
    </source>
</evidence>
<keyword evidence="10" id="KW-1185">Reference proteome</keyword>
<comment type="caution">
    <text evidence="9">The sequence shown here is derived from an EMBL/GenBank/DDBJ whole genome shotgun (WGS) entry which is preliminary data.</text>
</comment>
<keyword evidence="2" id="KW-0489">Methyltransferase</keyword>
<evidence type="ECO:0000256" key="2">
    <source>
        <dbReference type="ARBA" id="ARBA00022603"/>
    </source>
</evidence>
<dbReference type="GO" id="GO:0032259">
    <property type="term" value="P:methylation"/>
    <property type="evidence" value="ECO:0007669"/>
    <property type="project" value="UniProtKB-KW"/>
</dbReference>
<dbReference type="AlphaFoldDB" id="A0A6A2YKT1"/>